<protein>
    <submittedName>
        <fullName evidence="5 6">Uncharacterized protein LOC113512060</fullName>
    </submittedName>
</protein>
<reference evidence="5 6" key="1">
    <citation type="submission" date="2025-04" db="UniProtKB">
        <authorList>
            <consortium name="RefSeq"/>
        </authorList>
    </citation>
    <scope>IDENTIFICATION</scope>
    <source>
        <tissue evidence="5 6">Whole adult</tissue>
    </source>
</reference>
<dbReference type="GO" id="GO:0005737">
    <property type="term" value="C:cytoplasm"/>
    <property type="evidence" value="ECO:0007669"/>
    <property type="project" value="UniProtKB-SubCell"/>
</dbReference>
<dbReference type="PANTHER" id="PTHR21331">
    <property type="entry name" value="BRCA1-ASSOCIATED ATM ACTIVATOR 1"/>
    <property type="match status" value="1"/>
</dbReference>
<evidence type="ECO:0000256" key="1">
    <source>
        <dbReference type="ARBA" id="ARBA00004496"/>
    </source>
</evidence>
<evidence type="ECO:0000313" key="5">
    <source>
        <dbReference type="RefSeq" id="XP_026751634.1"/>
    </source>
</evidence>
<keyword evidence="4" id="KW-1185">Reference proteome</keyword>
<keyword evidence="2" id="KW-0963">Cytoplasm</keyword>
<evidence type="ECO:0000313" key="4">
    <source>
        <dbReference type="Proteomes" id="UP001652740"/>
    </source>
</evidence>
<dbReference type="KEGG" id="gmw:113512060"/>
<sequence>MEFTPTLNKIKLLFQKLQEPNYVMNNYYVDAFLNKFHERTDPEIKQLSSMPLLSDLLADALGRSEMHHITVKVFLVRLLAKGSYQELHFSKMFSQQGHIIAKGFKEIQSSTMNPSLRVAYLEVALSLVTHNSGICWLLETGVWKEILSLCNERRTVFVVRFMHKFAAKFLWKLNDLGDAANLNQVISFLLKPMEELDLINPESVTREQEKVICKVIDPILQILLAIFAEENRISNRNILMKMFETEYYLSKYMSIYFDRIRNEETSLMLIRLIFWCMLAKIFSSKPLEEGVIYNKEDFLELTVMYYNTLQFLIKRRNAKIVLDYCTACNVIWCSTWQNHKYVWQSDVLKTELQNQMLVMSVTPLLVYISLGRNISDMMLNERFNTYVATLLNTSNEHTARAAYAFRELIEDMDTINIVTQTAKRLTCLKNHLNDDQANIMFQALFFVLKDYDPTDNAGELKKEECYGENQERVVIMTYIMEAVLFLVKHYSINWHESLEIICLYTIVNNILKRPNLPPKFVVTALNILTLTVRKFLPPNLSLLMESKPGSSIHDIGQLIYTKMHDLHWEVRDSALELLFVCTDFAYIKFPPFQKQINDSNLINVAATIALNDYEWYVQATALKCIGAAAKIPILWDQLTSQYPNIQEQLLTILRTNSEGVVRKEACNVLCEIYQHIKISSNFKQTLYEFMVSAALSDFHWEVQISALKFWKMVIQTLLSEQGMLDGTFPPVTFSRETRKIVTLNEAEIQKRLFRVLDELSYIGCLTVLVKLLNEDSEIEIMELSLTNSVELLEILNKHKVPDLLKPSDGDPFNVDELMCHIQVPEDEDITEDMADPETTMRADNVIDTIIQVDDISLLANIYERYMNLQSKPAMPGRPKIKLLKSASPHLFVTFLNSKDFKGILEQKKKWKDGIRSLSSLLDDILGIYETSEDVNTLDCY</sequence>
<evidence type="ECO:0000256" key="3">
    <source>
        <dbReference type="ARBA" id="ARBA00061308"/>
    </source>
</evidence>
<dbReference type="GO" id="GO:0005634">
    <property type="term" value="C:nucleus"/>
    <property type="evidence" value="ECO:0007669"/>
    <property type="project" value="TreeGrafter"/>
</dbReference>
<comment type="subcellular location">
    <subcellularLocation>
        <location evidence="1">Cytoplasm</location>
    </subcellularLocation>
</comment>
<comment type="similarity">
    <text evidence="3">Belongs to the BRAT1 family.</text>
</comment>
<name>A0A6J3BZ30_GALME</name>
<dbReference type="InterPro" id="IPR011989">
    <property type="entry name" value="ARM-like"/>
</dbReference>
<dbReference type="AlphaFoldDB" id="A0A6J3BZ30"/>
<dbReference type="RefSeq" id="XP_031765176.1">
    <property type="nucleotide sequence ID" value="XM_031909316.1"/>
</dbReference>
<dbReference type="InterPro" id="IPR038904">
    <property type="entry name" value="BRAT1"/>
</dbReference>
<dbReference type="GeneID" id="113512060"/>
<dbReference type="OrthoDB" id="10057956at2759"/>
<gene>
    <name evidence="5 6" type="primary">LOC113512060</name>
</gene>
<dbReference type="PANTHER" id="PTHR21331:SF2">
    <property type="entry name" value="BRCA1-ASSOCIATED ATM ACTIVATOR 1"/>
    <property type="match status" value="1"/>
</dbReference>
<accession>A0A6J3BZ30</accession>
<evidence type="ECO:0000256" key="2">
    <source>
        <dbReference type="ARBA" id="ARBA00022490"/>
    </source>
</evidence>
<dbReference type="Proteomes" id="UP001652740">
    <property type="component" value="Unplaced"/>
</dbReference>
<dbReference type="InterPro" id="IPR016024">
    <property type="entry name" value="ARM-type_fold"/>
</dbReference>
<dbReference type="Gene3D" id="1.25.10.10">
    <property type="entry name" value="Leucine-rich Repeat Variant"/>
    <property type="match status" value="1"/>
</dbReference>
<dbReference type="RefSeq" id="XP_026751634.1">
    <property type="nucleotide sequence ID" value="XM_026895833.2"/>
</dbReference>
<proteinExistence type="inferred from homology"/>
<evidence type="ECO:0000313" key="6">
    <source>
        <dbReference type="RefSeq" id="XP_031765176.1"/>
    </source>
</evidence>
<dbReference type="GO" id="GO:0008283">
    <property type="term" value="P:cell population proliferation"/>
    <property type="evidence" value="ECO:0007669"/>
    <property type="project" value="InterPro"/>
</dbReference>
<dbReference type="SUPFAM" id="SSF48371">
    <property type="entry name" value="ARM repeat"/>
    <property type="match status" value="1"/>
</dbReference>
<organism evidence="4 6">
    <name type="scientific">Galleria mellonella</name>
    <name type="common">Greater wax moth</name>
    <dbReference type="NCBI Taxonomy" id="7137"/>
    <lineage>
        <taxon>Eukaryota</taxon>
        <taxon>Metazoa</taxon>
        <taxon>Ecdysozoa</taxon>
        <taxon>Arthropoda</taxon>
        <taxon>Hexapoda</taxon>
        <taxon>Insecta</taxon>
        <taxon>Pterygota</taxon>
        <taxon>Neoptera</taxon>
        <taxon>Endopterygota</taxon>
        <taxon>Lepidoptera</taxon>
        <taxon>Glossata</taxon>
        <taxon>Ditrysia</taxon>
        <taxon>Pyraloidea</taxon>
        <taxon>Pyralidae</taxon>
        <taxon>Galleriinae</taxon>
        <taxon>Galleria</taxon>
    </lineage>
</organism>
<dbReference type="GO" id="GO:0006974">
    <property type="term" value="P:DNA damage response"/>
    <property type="evidence" value="ECO:0007669"/>
    <property type="project" value="InterPro"/>
</dbReference>